<dbReference type="PANTHER" id="PTHR13421:SF16">
    <property type="entry name" value="SNRNA-ACTIVATING PROTEIN COMPLEX SUBUNIT 3"/>
    <property type="match status" value="1"/>
</dbReference>
<dbReference type="GO" id="GO:0042796">
    <property type="term" value="P:snRNA transcription by RNA polymerase III"/>
    <property type="evidence" value="ECO:0007669"/>
    <property type="project" value="TreeGrafter"/>
</dbReference>
<evidence type="ECO:0000256" key="3">
    <source>
        <dbReference type="ARBA" id="ARBA00023015"/>
    </source>
</evidence>
<dbReference type="GO" id="GO:0001046">
    <property type="term" value="F:core promoter sequence-specific DNA binding"/>
    <property type="evidence" value="ECO:0007669"/>
    <property type="project" value="TreeGrafter"/>
</dbReference>
<proteinExistence type="inferred from homology"/>
<name>A0A1Z5JQ60_FISSO</name>
<dbReference type="PANTHER" id="PTHR13421">
    <property type="entry name" value="SNRNA-ACTIVATING PROTEIN COMPLEX SUBUNIT 3"/>
    <property type="match status" value="1"/>
</dbReference>
<keyword evidence="5" id="KW-0804">Transcription</keyword>
<dbReference type="InParanoid" id="A0A1Z5JQ60"/>
<evidence type="ECO:0000256" key="2">
    <source>
        <dbReference type="ARBA" id="ARBA00010410"/>
    </source>
</evidence>
<dbReference type="OrthoDB" id="46583at2759"/>
<dbReference type="GO" id="GO:0042795">
    <property type="term" value="P:snRNA transcription by RNA polymerase II"/>
    <property type="evidence" value="ECO:0007669"/>
    <property type="project" value="TreeGrafter"/>
</dbReference>
<evidence type="ECO:0000313" key="8">
    <source>
        <dbReference type="EMBL" id="GAX16157.1"/>
    </source>
</evidence>
<comment type="similarity">
    <text evidence="2">Belongs to the SNAPC3/SRD2 family.</text>
</comment>
<sequence>MNEKISLKQFEQEWQLLLQRQASYPTTQNTNDEDDPFDCSNIAIPPLPVVAEQVVAEALQKWEQLEERKVSHETNPTWYENHVRLPDHFDYTTTHPQNPYSDDDDDDDDDDDPGDRVVSLEDPSVHLSYERALWELFAAVPRASEVTRRDHALSRTQHVLQEIRQGFRDYSRIDGHALARLRRKDRHGLRPSDSAQHVSTVCLECWRRLPGRFGAVEPNRMVMEFLGTQTLFDVHRAIIELADDRLWNRARSEAVDSGFFFLEGTFYGVGQVDYITPILAWLFSEPESVARRTFLGLTDVPIYARPMQAVALQDLELRLGVRYVHVCHGDVECSMYLVDRKISPKQPLPYPLLHDIWSPSFALAVDCEACRNQTATVVTSTTCEESLGHRLLCQPCCRELRVPGACVEDYMIWKGQSDWSSGARGG</sequence>
<evidence type="ECO:0000256" key="1">
    <source>
        <dbReference type="ARBA" id="ARBA00004123"/>
    </source>
</evidence>
<feature type="compositionally biased region" description="Polar residues" evidence="7">
    <location>
        <begin position="91"/>
        <end position="100"/>
    </location>
</feature>
<dbReference type="Proteomes" id="UP000198406">
    <property type="component" value="Unassembled WGS sequence"/>
</dbReference>
<dbReference type="GO" id="GO:0019185">
    <property type="term" value="C:snRNA-activating protein complex"/>
    <property type="evidence" value="ECO:0007669"/>
    <property type="project" value="TreeGrafter"/>
</dbReference>
<dbReference type="EMBL" id="BDSP01000102">
    <property type="protein sequence ID" value="GAX16157.1"/>
    <property type="molecule type" value="Genomic_DNA"/>
</dbReference>
<organism evidence="8 9">
    <name type="scientific">Fistulifera solaris</name>
    <name type="common">Oleaginous diatom</name>
    <dbReference type="NCBI Taxonomy" id="1519565"/>
    <lineage>
        <taxon>Eukaryota</taxon>
        <taxon>Sar</taxon>
        <taxon>Stramenopiles</taxon>
        <taxon>Ochrophyta</taxon>
        <taxon>Bacillariophyta</taxon>
        <taxon>Bacillariophyceae</taxon>
        <taxon>Bacillariophycidae</taxon>
        <taxon>Naviculales</taxon>
        <taxon>Naviculaceae</taxon>
        <taxon>Fistulifera</taxon>
    </lineage>
</organism>
<feature type="compositionally biased region" description="Acidic residues" evidence="7">
    <location>
        <begin position="101"/>
        <end position="113"/>
    </location>
</feature>
<evidence type="ECO:0000313" key="9">
    <source>
        <dbReference type="Proteomes" id="UP000198406"/>
    </source>
</evidence>
<gene>
    <name evidence="8" type="ORF">FisN_3Hh362</name>
</gene>
<accession>A0A1Z5JQ60</accession>
<comment type="subcellular location">
    <subcellularLocation>
        <location evidence="1">Nucleus</location>
    </subcellularLocation>
</comment>
<evidence type="ECO:0008006" key="10">
    <source>
        <dbReference type="Google" id="ProtNLM"/>
    </source>
</evidence>
<dbReference type="GO" id="GO:0005634">
    <property type="term" value="C:nucleus"/>
    <property type="evidence" value="ECO:0007669"/>
    <property type="project" value="UniProtKB-SubCell"/>
</dbReference>
<protein>
    <recommendedName>
        <fullName evidence="10">snRNA-activating protein complex subunit 3</fullName>
    </recommendedName>
</protein>
<reference evidence="8 9" key="1">
    <citation type="journal article" date="2015" name="Plant Cell">
        <title>Oil accumulation by the oleaginous diatom Fistulifera solaris as revealed by the genome and transcriptome.</title>
        <authorList>
            <person name="Tanaka T."/>
            <person name="Maeda Y."/>
            <person name="Veluchamy A."/>
            <person name="Tanaka M."/>
            <person name="Abida H."/>
            <person name="Marechal E."/>
            <person name="Bowler C."/>
            <person name="Muto M."/>
            <person name="Sunaga Y."/>
            <person name="Tanaka M."/>
            <person name="Yoshino T."/>
            <person name="Taniguchi T."/>
            <person name="Fukuda Y."/>
            <person name="Nemoto M."/>
            <person name="Matsumoto M."/>
            <person name="Wong P.S."/>
            <person name="Aburatani S."/>
            <person name="Fujibuchi W."/>
        </authorList>
    </citation>
    <scope>NUCLEOTIDE SEQUENCE [LARGE SCALE GENOMIC DNA]</scope>
    <source>
        <strain evidence="8 9">JPCC DA0580</strain>
    </source>
</reference>
<dbReference type="GO" id="GO:0001006">
    <property type="term" value="F:RNA polymerase III type 3 promoter sequence-specific DNA binding"/>
    <property type="evidence" value="ECO:0007669"/>
    <property type="project" value="TreeGrafter"/>
</dbReference>
<evidence type="ECO:0000256" key="5">
    <source>
        <dbReference type="ARBA" id="ARBA00023163"/>
    </source>
</evidence>
<dbReference type="GO" id="GO:0000978">
    <property type="term" value="F:RNA polymerase II cis-regulatory region sequence-specific DNA binding"/>
    <property type="evidence" value="ECO:0007669"/>
    <property type="project" value="TreeGrafter"/>
</dbReference>
<evidence type="ECO:0000256" key="6">
    <source>
        <dbReference type="ARBA" id="ARBA00023242"/>
    </source>
</evidence>
<keyword evidence="4" id="KW-0238">DNA-binding</keyword>
<comment type="caution">
    <text evidence="8">The sequence shown here is derived from an EMBL/GenBank/DDBJ whole genome shotgun (WGS) entry which is preliminary data.</text>
</comment>
<evidence type="ECO:0000256" key="4">
    <source>
        <dbReference type="ARBA" id="ARBA00023125"/>
    </source>
</evidence>
<feature type="region of interest" description="Disordered" evidence="7">
    <location>
        <begin position="89"/>
        <end position="121"/>
    </location>
</feature>
<dbReference type="AlphaFoldDB" id="A0A1Z5JQ60"/>
<dbReference type="Pfam" id="PF12251">
    <property type="entry name" value="SNAPC3"/>
    <property type="match status" value="1"/>
</dbReference>
<dbReference type="InterPro" id="IPR022042">
    <property type="entry name" value="snRNA-activating_su3"/>
</dbReference>
<keyword evidence="3" id="KW-0805">Transcription regulation</keyword>
<keyword evidence="9" id="KW-1185">Reference proteome</keyword>
<keyword evidence="6" id="KW-0539">Nucleus</keyword>
<dbReference type="GO" id="GO:0003681">
    <property type="term" value="F:bent DNA binding"/>
    <property type="evidence" value="ECO:0007669"/>
    <property type="project" value="TreeGrafter"/>
</dbReference>
<evidence type="ECO:0000256" key="7">
    <source>
        <dbReference type="SAM" id="MobiDB-lite"/>
    </source>
</evidence>